<evidence type="ECO:0000313" key="3">
    <source>
        <dbReference type="Proteomes" id="UP000499080"/>
    </source>
</evidence>
<feature type="compositionally biased region" description="Basic and acidic residues" evidence="1">
    <location>
        <begin position="85"/>
        <end position="96"/>
    </location>
</feature>
<dbReference type="Proteomes" id="UP000499080">
    <property type="component" value="Unassembled WGS sequence"/>
</dbReference>
<dbReference type="EMBL" id="BGPR01004962">
    <property type="protein sequence ID" value="GBN05369.1"/>
    <property type="molecule type" value="Genomic_DNA"/>
</dbReference>
<sequence>MEVHRKEEIISKSNKEWLEGSIYFILPGNSEFVSSGRPPKSFQEACARSKKRRTQKLKTEVPTEQRTYSAQMNLKAENKIPVGKPEGKDSEEGKISEEEDVINEEDIINEEDDISEEEDVINEEDDISEEDIINEEDDISEEEDIINEEDDISDEEDIISEEDDIGEEEKSQE</sequence>
<reference evidence="2 3" key="1">
    <citation type="journal article" date="2019" name="Sci. Rep.">
        <title>Orb-weaving spider Araneus ventricosus genome elucidates the spidroin gene catalogue.</title>
        <authorList>
            <person name="Kono N."/>
            <person name="Nakamura H."/>
            <person name="Ohtoshi R."/>
            <person name="Moran D.A.P."/>
            <person name="Shinohara A."/>
            <person name="Yoshida Y."/>
            <person name="Fujiwara M."/>
            <person name="Mori M."/>
            <person name="Tomita M."/>
            <person name="Arakawa K."/>
        </authorList>
    </citation>
    <scope>NUCLEOTIDE SEQUENCE [LARGE SCALE GENOMIC DNA]</scope>
</reference>
<comment type="caution">
    <text evidence="2">The sequence shown here is derived from an EMBL/GenBank/DDBJ whole genome shotgun (WGS) entry which is preliminary data.</text>
</comment>
<feature type="region of interest" description="Disordered" evidence="1">
    <location>
        <begin position="70"/>
        <end position="173"/>
    </location>
</feature>
<dbReference type="OrthoDB" id="8193306at2759"/>
<evidence type="ECO:0000256" key="1">
    <source>
        <dbReference type="SAM" id="MobiDB-lite"/>
    </source>
</evidence>
<keyword evidence="3" id="KW-1185">Reference proteome</keyword>
<accession>A0A4Y2KT79</accession>
<evidence type="ECO:0000313" key="2">
    <source>
        <dbReference type="EMBL" id="GBN05369.1"/>
    </source>
</evidence>
<protein>
    <submittedName>
        <fullName evidence="2">Uncharacterized protein</fullName>
    </submittedName>
</protein>
<organism evidence="2 3">
    <name type="scientific">Araneus ventricosus</name>
    <name type="common">Orbweaver spider</name>
    <name type="synonym">Epeira ventricosa</name>
    <dbReference type="NCBI Taxonomy" id="182803"/>
    <lineage>
        <taxon>Eukaryota</taxon>
        <taxon>Metazoa</taxon>
        <taxon>Ecdysozoa</taxon>
        <taxon>Arthropoda</taxon>
        <taxon>Chelicerata</taxon>
        <taxon>Arachnida</taxon>
        <taxon>Araneae</taxon>
        <taxon>Araneomorphae</taxon>
        <taxon>Entelegynae</taxon>
        <taxon>Araneoidea</taxon>
        <taxon>Araneidae</taxon>
        <taxon>Araneus</taxon>
    </lineage>
</organism>
<dbReference type="AlphaFoldDB" id="A0A4Y2KT79"/>
<feature type="compositionally biased region" description="Acidic residues" evidence="1">
    <location>
        <begin position="97"/>
        <end position="167"/>
    </location>
</feature>
<name>A0A4Y2KT79_ARAVE</name>
<proteinExistence type="predicted"/>
<gene>
    <name evidence="2" type="ORF">AVEN_220965_1</name>
</gene>